<reference evidence="2 3" key="1">
    <citation type="journal article" date="2008" name="Nat. Biotechnol.">
        <title>Genome sequencing and analysis of the biomass-degrading fungus Trichoderma reesei (syn. Hypocrea jecorina).</title>
        <authorList>
            <person name="Martinez D."/>
            <person name="Berka R.M."/>
            <person name="Henrissat B."/>
            <person name="Saloheimo M."/>
            <person name="Arvas M."/>
            <person name="Baker S.E."/>
            <person name="Chapman J."/>
            <person name="Chertkov O."/>
            <person name="Coutinho P.M."/>
            <person name="Cullen D."/>
            <person name="Danchin E.G."/>
            <person name="Grigoriev I.V."/>
            <person name="Harris P."/>
            <person name="Jackson M."/>
            <person name="Kubicek C.P."/>
            <person name="Han C.S."/>
            <person name="Ho I."/>
            <person name="Larrondo L.F."/>
            <person name="de Leon A.L."/>
            <person name="Magnuson J.K."/>
            <person name="Merino S."/>
            <person name="Misra M."/>
            <person name="Nelson B."/>
            <person name="Putnam N."/>
            <person name="Robbertse B."/>
            <person name="Salamov A.A."/>
            <person name="Schmoll M."/>
            <person name="Terry A."/>
            <person name="Thayer N."/>
            <person name="Westerholm-Parvinen A."/>
            <person name="Schoch C.L."/>
            <person name="Yao J."/>
            <person name="Barabote R."/>
            <person name="Nelson M.A."/>
            <person name="Detter C."/>
            <person name="Bruce D."/>
            <person name="Kuske C.R."/>
            <person name="Xie G."/>
            <person name="Richardson P."/>
            <person name="Rokhsar D.S."/>
            <person name="Lucas S.M."/>
            <person name="Rubin E.M."/>
            <person name="Dunn-Coleman N."/>
            <person name="Ward M."/>
            <person name="Brettin T.S."/>
        </authorList>
    </citation>
    <scope>NUCLEOTIDE SEQUENCE [LARGE SCALE GENOMIC DNA]</scope>
    <source>
        <strain evidence="2 3">QM6a</strain>
    </source>
</reference>
<evidence type="ECO:0000313" key="2">
    <source>
        <dbReference type="EMBL" id="EGR51669.1"/>
    </source>
</evidence>
<feature type="compositionally biased region" description="Low complexity" evidence="1">
    <location>
        <begin position="281"/>
        <end position="295"/>
    </location>
</feature>
<organism evidence="3">
    <name type="scientific">Hypocrea jecorina (strain QM6a)</name>
    <name type="common">Trichoderma reesei</name>
    <dbReference type="NCBI Taxonomy" id="431241"/>
    <lineage>
        <taxon>Eukaryota</taxon>
        <taxon>Fungi</taxon>
        <taxon>Dikarya</taxon>
        <taxon>Ascomycota</taxon>
        <taxon>Pezizomycotina</taxon>
        <taxon>Sordariomycetes</taxon>
        <taxon>Hypocreomycetidae</taxon>
        <taxon>Hypocreales</taxon>
        <taxon>Hypocreaceae</taxon>
        <taxon>Trichoderma</taxon>
    </lineage>
</organism>
<evidence type="ECO:0000313" key="3">
    <source>
        <dbReference type="Proteomes" id="UP000008984"/>
    </source>
</evidence>
<dbReference type="HOGENOM" id="CLU_038290_2_1_1"/>
<feature type="compositionally biased region" description="Basic and acidic residues" evidence="1">
    <location>
        <begin position="319"/>
        <end position="335"/>
    </location>
</feature>
<feature type="region of interest" description="Disordered" evidence="1">
    <location>
        <begin position="164"/>
        <end position="206"/>
    </location>
</feature>
<dbReference type="GeneID" id="18480652"/>
<feature type="compositionally biased region" description="Basic residues" evidence="1">
    <location>
        <begin position="171"/>
        <end position="186"/>
    </location>
</feature>
<protein>
    <submittedName>
        <fullName evidence="2">Predicted protein</fullName>
    </submittedName>
</protein>
<dbReference type="eggNOG" id="ENOG502SCKR">
    <property type="taxonomic scope" value="Eukaryota"/>
</dbReference>
<sequence>MEIQGPLQAAAREPQRLKALHHLLRYQRRNLSVGMPCERLYRVGTFTASWILIPSEVHLLRLHRRNLMKSTYTPSEILPSMTVAQFNMRLPLTNSQLTVAISHRFMIPGVLNDDRYRMVEDEFLHIAQRFTAHLHRAEYDRLKALAKAQNADTIREIERPIVPDTVPTARTRQRSASRQRALKQRKALAAAGRGEEDRKAKDDGAKSLVAATGLRGLMEAPRHEGRSVMPAMSASFASSRTRAAAGYSSKALPRQDSRSREPSPSLPPLPSSAKRVKLEQPPSSRSASAPNRSTSQHPRGSNSNAQDTSSPATVSKETPPTERKIPEQRPRVHILDDDDDDLFGLHERRMSRKKSREQFNRPSAKRDIKDESKTVDLTSIPSFL</sequence>
<dbReference type="EMBL" id="GL985057">
    <property type="protein sequence ID" value="EGR51669.1"/>
    <property type="molecule type" value="Genomic_DNA"/>
</dbReference>
<dbReference type="STRING" id="431241.G0RAW0"/>
<dbReference type="OrthoDB" id="5374569at2759"/>
<feature type="compositionally biased region" description="Polar residues" evidence="1">
    <location>
        <begin position="296"/>
        <end position="318"/>
    </location>
</feature>
<dbReference type="VEuPathDB" id="FungiDB:TRIREDRAFT_103597"/>
<feature type="region of interest" description="Disordered" evidence="1">
    <location>
        <begin position="245"/>
        <end position="384"/>
    </location>
</feature>
<feature type="compositionally biased region" description="Basic and acidic residues" evidence="1">
    <location>
        <begin position="356"/>
        <end position="374"/>
    </location>
</feature>
<dbReference type="RefSeq" id="XP_006962111.1">
    <property type="nucleotide sequence ID" value="XM_006962049.1"/>
</dbReference>
<feature type="compositionally biased region" description="Basic and acidic residues" evidence="1">
    <location>
        <begin position="193"/>
        <end position="205"/>
    </location>
</feature>
<dbReference type="Proteomes" id="UP000008984">
    <property type="component" value="Unassembled WGS sequence"/>
</dbReference>
<keyword evidence="3" id="KW-1185">Reference proteome</keyword>
<evidence type="ECO:0000256" key="1">
    <source>
        <dbReference type="SAM" id="MobiDB-lite"/>
    </source>
</evidence>
<gene>
    <name evidence="2" type="ORF">TRIREDRAFT_103597</name>
</gene>
<dbReference type="KEGG" id="tre:TRIREDRAFT_103597"/>
<feature type="compositionally biased region" description="Polar residues" evidence="1">
    <location>
        <begin position="375"/>
        <end position="384"/>
    </location>
</feature>
<name>G0RAW0_HYPJQ</name>
<proteinExistence type="predicted"/>
<dbReference type="AlphaFoldDB" id="G0RAW0"/>
<accession>G0RAW0</accession>